<gene>
    <name evidence="6" type="ORF">MJ1_0059</name>
</gene>
<organism evidence="6 7">
    <name type="scientific">Nanobdella aerobiophila</name>
    <dbReference type="NCBI Taxonomy" id="2586965"/>
    <lineage>
        <taxon>Archaea</taxon>
        <taxon>Nanobdellota</taxon>
        <taxon>Nanobdellia</taxon>
        <taxon>Nanobdellales</taxon>
        <taxon>Nanobdellaceae</taxon>
        <taxon>Nanobdella</taxon>
    </lineage>
</organism>
<dbReference type="KEGG" id="naer:MJ1_0059"/>
<dbReference type="PANTHER" id="PTHR42711">
    <property type="entry name" value="ABC TRANSPORTER ATP-BINDING PROTEIN"/>
    <property type="match status" value="1"/>
</dbReference>
<evidence type="ECO:0000256" key="1">
    <source>
        <dbReference type="ARBA" id="ARBA00005417"/>
    </source>
</evidence>
<evidence type="ECO:0000313" key="6">
    <source>
        <dbReference type="EMBL" id="BBL45238.1"/>
    </source>
</evidence>
<dbReference type="AlphaFoldDB" id="A0A915SCB3"/>
<accession>A0A915SCB3</accession>
<dbReference type="Pfam" id="PF00005">
    <property type="entry name" value="ABC_tran"/>
    <property type="match status" value="1"/>
</dbReference>
<sequence length="228" mass="26278">MMIKVENISKSYENIKALDNISFEIDKKENVFLIGPNGAGKSTTIKILAGLLKPDSGNIYIKNIDLLKNPEGAKKYIGYLPEEPIPFINLSVKENLEYIGLLRSIDNLYNKIDYYLNFFDLDKYKNYRAINLSRGNKQKLSLSMVLILDTEILLLDEPLNYLDLETQYKTINLLKERNNLKIISTHIVSLAEKIANRIILINKGKIIFNDNIEKIKDNLEDNIIKLLR</sequence>
<dbReference type="InterPro" id="IPR003593">
    <property type="entry name" value="AAA+_ATPase"/>
</dbReference>
<dbReference type="RefSeq" id="WP_258393279.1">
    <property type="nucleotide sequence ID" value="NZ_AP019769.1"/>
</dbReference>
<dbReference type="InterPro" id="IPR027417">
    <property type="entry name" value="P-loop_NTPase"/>
</dbReference>
<name>A0A915SCB3_9ARCH</name>
<proteinExistence type="inferred from homology"/>
<dbReference type="GO" id="GO:0005524">
    <property type="term" value="F:ATP binding"/>
    <property type="evidence" value="ECO:0007669"/>
    <property type="project" value="UniProtKB-KW"/>
</dbReference>
<keyword evidence="2" id="KW-0813">Transport</keyword>
<evidence type="ECO:0000259" key="5">
    <source>
        <dbReference type="PROSITE" id="PS50893"/>
    </source>
</evidence>
<dbReference type="CDD" id="cd03230">
    <property type="entry name" value="ABC_DR_subfamily_A"/>
    <property type="match status" value="1"/>
</dbReference>
<dbReference type="InterPro" id="IPR050763">
    <property type="entry name" value="ABC_transporter_ATP-binding"/>
</dbReference>
<dbReference type="Proteomes" id="UP001055553">
    <property type="component" value="Chromosome"/>
</dbReference>
<keyword evidence="3" id="KW-0547">Nucleotide-binding</keyword>
<dbReference type="InterPro" id="IPR003439">
    <property type="entry name" value="ABC_transporter-like_ATP-bd"/>
</dbReference>
<dbReference type="PANTHER" id="PTHR42711:SF5">
    <property type="entry name" value="ABC TRANSPORTER ATP-BINDING PROTEIN NATA"/>
    <property type="match status" value="1"/>
</dbReference>
<feature type="domain" description="ABC transporter" evidence="5">
    <location>
        <begin position="3"/>
        <end position="228"/>
    </location>
</feature>
<evidence type="ECO:0000256" key="3">
    <source>
        <dbReference type="ARBA" id="ARBA00022741"/>
    </source>
</evidence>
<dbReference type="EMBL" id="AP019769">
    <property type="protein sequence ID" value="BBL45238.1"/>
    <property type="molecule type" value="Genomic_DNA"/>
</dbReference>
<evidence type="ECO:0000313" key="7">
    <source>
        <dbReference type="Proteomes" id="UP001055553"/>
    </source>
</evidence>
<dbReference type="PROSITE" id="PS50893">
    <property type="entry name" value="ABC_TRANSPORTER_2"/>
    <property type="match status" value="1"/>
</dbReference>
<keyword evidence="7" id="KW-1185">Reference proteome</keyword>
<dbReference type="GO" id="GO:0016887">
    <property type="term" value="F:ATP hydrolysis activity"/>
    <property type="evidence" value="ECO:0007669"/>
    <property type="project" value="InterPro"/>
</dbReference>
<dbReference type="SMART" id="SM00382">
    <property type="entry name" value="AAA"/>
    <property type="match status" value="1"/>
</dbReference>
<dbReference type="Gene3D" id="3.40.50.300">
    <property type="entry name" value="P-loop containing nucleotide triphosphate hydrolases"/>
    <property type="match status" value="1"/>
</dbReference>
<keyword evidence="4 6" id="KW-0067">ATP-binding</keyword>
<dbReference type="SUPFAM" id="SSF52540">
    <property type="entry name" value="P-loop containing nucleoside triphosphate hydrolases"/>
    <property type="match status" value="1"/>
</dbReference>
<evidence type="ECO:0000256" key="4">
    <source>
        <dbReference type="ARBA" id="ARBA00022840"/>
    </source>
</evidence>
<evidence type="ECO:0000256" key="2">
    <source>
        <dbReference type="ARBA" id="ARBA00022448"/>
    </source>
</evidence>
<reference evidence="7" key="1">
    <citation type="journal article" date="2022" name="Int. J. Syst. Evol. Microbiol.">
        <title>Nanobdella aerobiophila gen. nov., sp. nov., a thermoacidophilic, obligate ectosymbiotic archaeon, and proposal of Nanobdellaceae fam. nov., Nanobdellales ord. nov. and Nanobdellia class. nov.</title>
        <authorList>
            <person name="Kato S."/>
            <person name="Ogasawara A."/>
            <person name="Itoh T."/>
            <person name="Sakai H.D."/>
            <person name="Shimizu M."/>
            <person name="Yuki M."/>
            <person name="Kaneko M."/>
            <person name="Takashina T."/>
            <person name="Ohkuma M."/>
        </authorList>
    </citation>
    <scope>NUCLEOTIDE SEQUENCE [LARGE SCALE GENOMIC DNA]</scope>
    <source>
        <strain evidence="7">MJ1</strain>
    </source>
</reference>
<protein>
    <submittedName>
        <fullName evidence="6">Multidrug ABC transporter ATP-binding protein</fullName>
    </submittedName>
</protein>
<dbReference type="GeneID" id="74568011"/>
<comment type="similarity">
    <text evidence="1">Belongs to the ABC transporter superfamily.</text>
</comment>